<dbReference type="GeneID" id="108626664"/>
<name>A0AAJ7N8J1_9HYME</name>
<evidence type="ECO:0000313" key="1">
    <source>
        <dbReference type="Proteomes" id="UP000694925"/>
    </source>
</evidence>
<dbReference type="PANTHER" id="PTHR21106">
    <property type="entry name" value="NADH DEHYDROGENASE [UBIQUINONE] 1 BETA SUBCOMPLEX SUBUNIT 6"/>
    <property type="match status" value="1"/>
</dbReference>
<protein>
    <submittedName>
        <fullName evidence="2">Uncharacterized protein LOC108626664</fullName>
    </submittedName>
    <submittedName>
        <fullName evidence="3">Uncharacterized protein LOC108626665</fullName>
    </submittedName>
</protein>
<dbReference type="PANTHER" id="PTHR21106:SF2">
    <property type="entry name" value="NADH DEHYDROGENASE [UBIQUINONE] 1 BETA SUBCOMPLEX SUBUNIT 6"/>
    <property type="match status" value="1"/>
</dbReference>
<dbReference type="KEGG" id="ccal:108626665"/>
<gene>
    <name evidence="3" type="primary">LOC108626665</name>
    <name evidence="2" type="synonym">LOC108626664</name>
</gene>
<dbReference type="Pfam" id="PF09782">
    <property type="entry name" value="NDUF_B6"/>
    <property type="match status" value="1"/>
</dbReference>
<sequence length="160" mass="18518">MESSNSGGVKVITIAGRMARERERCIGMTDEERAYRARYVKSLELAPGEPITPKGYYEAYYNPIRRFYMAPLNQVEKLLAPAVGDFSARVIRFTTGRILMGITGIYVGWYYFKYHTYTWERQSGWRICPTRDARLPGTKDYKGLEKRTIFATDNFENSPI</sequence>
<proteinExistence type="predicted"/>
<dbReference type="GeneID" id="108626665"/>
<dbReference type="RefSeq" id="XP_017882960.1">
    <property type="nucleotide sequence ID" value="XM_018027471.2"/>
</dbReference>
<dbReference type="CTD" id="34925"/>
<organism evidence="1 3">
    <name type="scientific">Ceratina calcarata</name>
    <dbReference type="NCBI Taxonomy" id="156304"/>
    <lineage>
        <taxon>Eukaryota</taxon>
        <taxon>Metazoa</taxon>
        <taxon>Ecdysozoa</taxon>
        <taxon>Arthropoda</taxon>
        <taxon>Hexapoda</taxon>
        <taxon>Insecta</taxon>
        <taxon>Pterygota</taxon>
        <taxon>Neoptera</taxon>
        <taxon>Endopterygota</taxon>
        <taxon>Hymenoptera</taxon>
        <taxon>Apocrita</taxon>
        <taxon>Aculeata</taxon>
        <taxon>Apoidea</taxon>
        <taxon>Anthophila</taxon>
        <taxon>Apidae</taxon>
        <taxon>Ceratina</taxon>
        <taxon>Zadontomerus</taxon>
    </lineage>
</organism>
<dbReference type="AlphaFoldDB" id="A0AAJ7N8J1"/>
<keyword evidence="1" id="KW-1185">Reference proteome</keyword>
<reference evidence="2 3" key="1">
    <citation type="submission" date="2025-04" db="UniProtKB">
        <authorList>
            <consortium name="RefSeq"/>
        </authorList>
    </citation>
    <scope>IDENTIFICATION</scope>
    <source>
        <tissue evidence="2 3">Whole body</tissue>
    </source>
</reference>
<dbReference type="GO" id="GO:0006120">
    <property type="term" value="P:mitochondrial electron transport, NADH to ubiquinone"/>
    <property type="evidence" value="ECO:0007669"/>
    <property type="project" value="InterPro"/>
</dbReference>
<dbReference type="GO" id="GO:0005739">
    <property type="term" value="C:mitochondrion"/>
    <property type="evidence" value="ECO:0007669"/>
    <property type="project" value="GOC"/>
</dbReference>
<dbReference type="InterPro" id="IPR019174">
    <property type="entry name" value="NADH_DH_b-subcmplx_su6"/>
</dbReference>
<dbReference type="RefSeq" id="XP_017882961.1">
    <property type="nucleotide sequence ID" value="XM_018027472.2"/>
</dbReference>
<evidence type="ECO:0000313" key="2">
    <source>
        <dbReference type="RefSeq" id="XP_017882960.1"/>
    </source>
</evidence>
<dbReference type="Proteomes" id="UP000694925">
    <property type="component" value="Unplaced"/>
</dbReference>
<dbReference type="KEGG" id="ccal:108626664"/>
<accession>A0AAJ7N8J1</accession>
<evidence type="ECO:0000313" key="3">
    <source>
        <dbReference type="RefSeq" id="XP_017882961.1"/>
    </source>
</evidence>